<dbReference type="InterPro" id="IPR053185">
    <property type="entry name" value="SET_domain_protein"/>
</dbReference>
<dbReference type="PROSITE" id="PS50280">
    <property type="entry name" value="SET"/>
    <property type="match status" value="1"/>
</dbReference>
<dbReference type="Gene3D" id="2.170.270.10">
    <property type="entry name" value="SET domain"/>
    <property type="match status" value="1"/>
</dbReference>
<evidence type="ECO:0000313" key="3">
    <source>
        <dbReference type="Proteomes" id="UP001642406"/>
    </source>
</evidence>
<dbReference type="InterPro" id="IPR011990">
    <property type="entry name" value="TPR-like_helical_dom_sf"/>
</dbReference>
<evidence type="ECO:0000259" key="1">
    <source>
        <dbReference type="PROSITE" id="PS50280"/>
    </source>
</evidence>
<keyword evidence="3" id="KW-1185">Reference proteome</keyword>
<dbReference type="Gene3D" id="1.25.40.10">
    <property type="entry name" value="Tetratricopeptide repeat domain"/>
    <property type="match status" value="1"/>
</dbReference>
<evidence type="ECO:0000313" key="2">
    <source>
        <dbReference type="EMBL" id="CAK7235782.1"/>
    </source>
</evidence>
<protein>
    <recommendedName>
        <fullName evidence="1">SET domain-containing protein</fullName>
    </recommendedName>
</protein>
<dbReference type="PANTHER" id="PTHR47332">
    <property type="entry name" value="SET DOMAIN-CONTAINING PROTEIN 5"/>
    <property type="match status" value="1"/>
</dbReference>
<dbReference type="EMBL" id="CAWUHC010000147">
    <property type="protein sequence ID" value="CAK7235782.1"/>
    <property type="molecule type" value="Genomic_DNA"/>
</dbReference>
<accession>A0ABP0CUH3</accession>
<proteinExistence type="predicted"/>
<comment type="caution">
    <text evidence="2">The sequence shown here is derived from an EMBL/GenBank/DDBJ whole genome shotgun (WGS) entry which is preliminary data.</text>
</comment>
<dbReference type="InterPro" id="IPR001214">
    <property type="entry name" value="SET_dom"/>
</dbReference>
<feature type="domain" description="SET" evidence="1">
    <location>
        <begin position="68"/>
        <end position="199"/>
    </location>
</feature>
<dbReference type="Pfam" id="PF00856">
    <property type="entry name" value="SET"/>
    <property type="match status" value="1"/>
</dbReference>
<sequence length="341" mass="37638">MAACTNSTTAGAIEEKDEPNTKFCVYTNDRHGLGGLSIVTTPETASASADMWDEDEPRLPVDKKGHGPAYEIVDIPGRGKGVLATRKIKQYEAFMVDYAAMVVDLRVAETVAREEGVLDMAQTSTAARHPIENVLRSNAFHTALGAEDDSHMALFPDLARINHACMPNAFPRFAPRSLAVSVAAARDIELGEEITINIPLGQLRDARQQALLRWEFVCKCPLCDASDDEIKASDARRKTIDELRVSVAAVAHSHDPETKDSDREQALDTIRDLFPRLVEEGIFTAYSEQYANAGRLYWALGDYGQARFYAQRSLDVLADQGFIAAADERSLHMLLRSFDGY</sequence>
<reference evidence="2 3" key="1">
    <citation type="submission" date="2024-01" db="EMBL/GenBank/DDBJ databases">
        <authorList>
            <person name="Allen C."/>
            <person name="Tagirdzhanova G."/>
        </authorList>
    </citation>
    <scope>NUCLEOTIDE SEQUENCE [LARGE SCALE GENOMIC DNA]</scope>
</reference>
<dbReference type="CDD" id="cd20071">
    <property type="entry name" value="SET_SMYD"/>
    <property type="match status" value="1"/>
</dbReference>
<dbReference type="PANTHER" id="PTHR47332:SF2">
    <property type="entry name" value="SET-6"/>
    <property type="match status" value="1"/>
</dbReference>
<gene>
    <name evidence="2" type="ORF">SBRCBS47491_009412</name>
</gene>
<dbReference type="InterPro" id="IPR046341">
    <property type="entry name" value="SET_dom_sf"/>
</dbReference>
<name>A0ABP0CUH3_9PEZI</name>
<organism evidence="2 3">
    <name type="scientific">Sporothrix bragantina</name>
    <dbReference type="NCBI Taxonomy" id="671064"/>
    <lineage>
        <taxon>Eukaryota</taxon>
        <taxon>Fungi</taxon>
        <taxon>Dikarya</taxon>
        <taxon>Ascomycota</taxon>
        <taxon>Pezizomycotina</taxon>
        <taxon>Sordariomycetes</taxon>
        <taxon>Sordariomycetidae</taxon>
        <taxon>Ophiostomatales</taxon>
        <taxon>Ophiostomataceae</taxon>
        <taxon>Sporothrix</taxon>
    </lineage>
</organism>
<dbReference type="SUPFAM" id="SSF82199">
    <property type="entry name" value="SET domain"/>
    <property type="match status" value="1"/>
</dbReference>
<dbReference type="Proteomes" id="UP001642406">
    <property type="component" value="Unassembled WGS sequence"/>
</dbReference>